<sequence>MDYQELLDFWFEQLEPKQWFAVDEQLDQQITQQFLPLLKQARAGELFTWRQAALSSLAEIILLDQFSRNCFRGSAKAFSNDPLALCLAQQAVAKGYDKQLAMHQRAFIYMPYMHSESLLIHQQAERHFAQEGLEQQYQFELKHKQIIERFGRYPHRNELLGRSSSPAELAFLAGPDSSF</sequence>
<proteinExistence type="predicted"/>
<comment type="caution">
    <text evidence="1">The sequence shown here is derived from an EMBL/GenBank/DDBJ whole genome shotgun (WGS) entry which is preliminary data.</text>
</comment>
<keyword evidence="2" id="KW-1185">Reference proteome</keyword>
<evidence type="ECO:0000313" key="1">
    <source>
        <dbReference type="EMBL" id="GGA99692.1"/>
    </source>
</evidence>
<reference evidence="2" key="1">
    <citation type="journal article" date="2019" name="Int. J. Syst. Evol. Microbiol.">
        <title>The Global Catalogue of Microorganisms (GCM) 10K type strain sequencing project: providing services to taxonomists for standard genome sequencing and annotation.</title>
        <authorList>
            <consortium name="The Broad Institute Genomics Platform"/>
            <consortium name="The Broad Institute Genome Sequencing Center for Infectious Disease"/>
            <person name="Wu L."/>
            <person name="Ma J."/>
        </authorList>
    </citation>
    <scope>NUCLEOTIDE SEQUENCE [LARGE SCALE GENOMIC DNA]</scope>
    <source>
        <strain evidence="2">CGMCC 1.10131</strain>
    </source>
</reference>
<organism evidence="1 2">
    <name type="scientific">Agarivorans gilvus</name>
    <dbReference type="NCBI Taxonomy" id="680279"/>
    <lineage>
        <taxon>Bacteria</taxon>
        <taxon>Pseudomonadati</taxon>
        <taxon>Pseudomonadota</taxon>
        <taxon>Gammaproteobacteria</taxon>
        <taxon>Alteromonadales</taxon>
        <taxon>Alteromonadaceae</taxon>
        <taxon>Agarivorans</taxon>
    </lineage>
</organism>
<dbReference type="SUPFAM" id="SSF48452">
    <property type="entry name" value="TPR-like"/>
    <property type="match status" value="1"/>
</dbReference>
<dbReference type="InterPro" id="IPR010323">
    <property type="entry name" value="DUF924"/>
</dbReference>
<dbReference type="EMBL" id="BMDY01000005">
    <property type="protein sequence ID" value="GGA99692.1"/>
    <property type="molecule type" value="Genomic_DNA"/>
</dbReference>
<dbReference type="InterPro" id="IPR011990">
    <property type="entry name" value="TPR-like_helical_dom_sf"/>
</dbReference>
<dbReference type="Proteomes" id="UP000651977">
    <property type="component" value="Unassembled WGS sequence"/>
</dbReference>
<protein>
    <submittedName>
        <fullName evidence="1">Membrane protein</fullName>
    </submittedName>
</protein>
<dbReference type="RefSeq" id="WP_055732376.1">
    <property type="nucleotide sequence ID" value="NZ_BMDY01000005.1"/>
</dbReference>
<dbReference type="Gene3D" id="1.25.40.10">
    <property type="entry name" value="Tetratricopeptide repeat domain"/>
    <property type="match status" value="1"/>
</dbReference>
<dbReference type="Pfam" id="PF06041">
    <property type="entry name" value="DUF924"/>
    <property type="match status" value="1"/>
</dbReference>
<accession>A0ABQ1HYS5</accession>
<dbReference type="Gene3D" id="1.20.58.320">
    <property type="entry name" value="TPR-like"/>
    <property type="match status" value="1"/>
</dbReference>
<name>A0ABQ1HYS5_9ALTE</name>
<gene>
    <name evidence="1" type="ORF">GCM10007414_10950</name>
</gene>
<evidence type="ECO:0000313" key="2">
    <source>
        <dbReference type="Proteomes" id="UP000651977"/>
    </source>
</evidence>